<accession>A0A5Q0GWR0</accession>
<dbReference type="EMBL" id="CP034550">
    <property type="protein sequence ID" value="QFZ18105.1"/>
    <property type="molecule type" value="Genomic_DNA"/>
</dbReference>
<feature type="region of interest" description="Disordered" evidence="1">
    <location>
        <begin position="127"/>
        <end position="156"/>
    </location>
</feature>
<evidence type="ECO:0000256" key="1">
    <source>
        <dbReference type="SAM" id="MobiDB-lite"/>
    </source>
</evidence>
<dbReference type="RefSeq" id="WP_033427186.1">
    <property type="nucleotide sequence ID" value="NZ_CP034550.1"/>
</dbReference>
<reference evidence="3" key="1">
    <citation type="journal article" date="2021" name="Curr. Microbiol.">
        <title>Complete genome of nocamycin-producing strain Saccharothrix syringae NRRL B-16468 reveals the biosynthetic potential for secondary metabolites.</title>
        <authorList>
            <person name="Mo X."/>
            <person name="Yang S."/>
        </authorList>
    </citation>
    <scope>NUCLEOTIDE SEQUENCE [LARGE SCALE GENOMIC DNA]</scope>
    <source>
        <strain evidence="3">ATCC 51364 / DSM 43886 / JCM 6844 / KCTC 9398 / NBRC 14523 / NRRL B-16468 / INA 2240</strain>
    </source>
</reference>
<feature type="compositionally biased region" description="Low complexity" evidence="1">
    <location>
        <begin position="131"/>
        <end position="142"/>
    </location>
</feature>
<feature type="region of interest" description="Disordered" evidence="1">
    <location>
        <begin position="83"/>
        <end position="106"/>
    </location>
</feature>
<keyword evidence="3" id="KW-1185">Reference proteome</keyword>
<organism evidence="2 3">
    <name type="scientific">Saccharothrix syringae</name>
    <name type="common">Nocardiopsis syringae</name>
    <dbReference type="NCBI Taxonomy" id="103733"/>
    <lineage>
        <taxon>Bacteria</taxon>
        <taxon>Bacillati</taxon>
        <taxon>Actinomycetota</taxon>
        <taxon>Actinomycetes</taxon>
        <taxon>Pseudonocardiales</taxon>
        <taxon>Pseudonocardiaceae</taxon>
        <taxon>Saccharothrix</taxon>
    </lineage>
</organism>
<dbReference type="OrthoDB" id="4871889at2"/>
<feature type="region of interest" description="Disordered" evidence="1">
    <location>
        <begin position="203"/>
        <end position="223"/>
    </location>
</feature>
<dbReference type="AlphaFoldDB" id="A0A5Q0GWR0"/>
<sequence>MFWLFTQIFVLCALAFAAGAMLTWLPLRAAIRDLRVRADLARAVTWPALPPAVPTALVVTDGEVVEPHAEVVDAAVLPVRVEEPVDGEGEDAEEASERRVAEGGAEGVAGVEAETAVGVGAEGAAGREAESAAGTGVEGRAVTRTKARTTSRTRTGAVNGERREAAGDQPVEVKCNSRSMVFHTPASPYFKRMKGDVTFNSAEEAERAGYTRWTPKARAGTRR</sequence>
<gene>
    <name evidence="2" type="ORF">EKG83_11990</name>
</gene>
<feature type="compositionally biased region" description="Acidic residues" evidence="1">
    <location>
        <begin position="84"/>
        <end position="94"/>
    </location>
</feature>
<evidence type="ECO:0000313" key="3">
    <source>
        <dbReference type="Proteomes" id="UP000325787"/>
    </source>
</evidence>
<name>A0A5Q0GWR0_SACSY</name>
<dbReference type="KEGG" id="ssyi:EKG83_11990"/>
<dbReference type="Proteomes" id="UP000325787">
    <property type="component" value="Chromosome"/>
</dbReference>
<evidence type="ECO:0000313" key="2">
    <source>
        <dbReference type="EMBL" id="QFZ18105.1"/>
    </source>
</evidence>
<proteinExistence type="predicted"/>
<protein>
    <submittedName>
        <fullName evidence="2">Uncharacterized protein</fullName>
    </submittedName>
</protein>